<dbReference type="AlphaFoldDB" id="A0A542DNW1"/>
<evidence type="ECO:0000256" key="1">
    <source>
        <dbReference type="ARBA" id="ARBA00022676"/>
    </source>
</evidence>
<keyword evidence="1" id="KW-0328">Glycosyltransferase</keyword>
<gene>
    <name evidence="4" type="ORF">FB471_4600</name>
</gene>
<evidence type="ECO:0000313" key="5">
    <source>
        <dbReference type="Proteomes" id="UP000320876"/>
    </source>
</evidence>
<name>A0A542DNW1_AMYCI</name>
<dbReference type="SUPFAM" id="SSF53756">
    <property type="entry name" value="UDP-Glycosyltransferase/glycogen phosphorylase"/>
    <property type="match status" value="1"/>
</dbReference>
<dbReference type="EMBL" id="VFML01000001">
    <property type="protein sequence ID" value="TQJ04791.1"/>
    <property type="molecule type" value="Genomic_DNA"/>
</dbReference>
<keyword evidence="5" id="KW-1185">Reference proteome</keyword>
<feature type="domain" description="Glycosyltransferase subfamily 4-like N-terminal" evidence="3">
    <location>
        <begin position="36"/>
        <end position="195"/>
    </location>
</feature>
<dbReference type="Pfam" id="PF13439">
    <property type="entry name" value="Glyco_transf_4"/>
    <property type="match status" value="1"/>
</dbReference>
<dbReference type="GO" id="GO:0016757">
    <property type="term" value="F:glycosyltransferase activity"/>
    <property type="evidence" value="ECO:0007669"/>
    <property type="project" value="UniProtKB-KW"/>
</dbReference>
<dbReference type="InterPro" id="IPR028098">
    <property type="entry name" value="Glyco_trans_4-like_N"/>
</dbReference>
<evidence type="ECO:0000259" key="3">
    <source>
        <dbReference type="Pfam" id="PF13439"/>
    </source>
</evidence>
<proteinExistence type="predicted"/>
<evidence type="ECO:0000313" key="4">
    <source>
        <dbReference type="EMBL" id="TQJ04791.1"/>
    </source>
</evidence>
<comment type="caution">
    <text evidence="4">The sequence shown here is derived from an EMBL/GenBank/DDBJ whole genome shotgun (WGS) entry which is preliminary data.</text>
</comment>
<dbReference type="PANTHER" id="PTHR46401:SF2">
    <property type="entry name" value="GLYCOSYLTRANSFERASE WBBK-RELATED"/>
    <property type="match status" value="1"/>
</dbReference>
<sequence>MADPADPADPADLTDLADRPLRVLLDGTPLLGDRTGVGRYTASLSEELASLSGVDTRAVAFTLRGWRRLRSVLPHGMRARGMPVAARALRRAWLRSNFPPVELFAGRSDVVHGTNFVLPPSLRAAGVLTIHDLAFLDAPQELAPSDREVPALVRKGAARAKAICTPTAAVADAVADRLDVDREKIVVTPLGVDPAWFTGRPPGEDLRERIGLPARYLLFVGAAGPRKGLDWLRRAHAAAPDLPPLVFAGPGPHQPSDRTLHLGYLSEVDLRGVVAGAAALVLPSRDEGFGLPVLEAMACDVPVVCSDIPALREVADGHATLVPYGEEGALAEALRAAVGEVHLASASAKRRAHAAGFTWRRCAELTVGAYRTAAGR</sequence>
<organism evidence="4 5">
    <name type="scientific">Amycolatopsis cihanbeyliensis</name>
    <dbReference type="NCBI Taxonomy" id="1128664"/>
    <lineage>
        <taxon>Bacteria</taxon>
        <taxon>Bacillati</taxon>
        <taxon>Actinomycetota</taxon>
        <taxon>Actinomycetes</taxon>
        <taxon>Pseudonocardiales</taxon>
        <taxon>Pseudonocardiaceae</taxon>
        <taxon>Amycolatopsis</taxon>
    </lineage>
</organism>
<dbReference type="GO" id="GO:0009103">
    <property type="term" value="P:lipopolysaccharide biosynthetic process"/>
    <property type="evidence" value="ECO:0007669"/>
    <property type="project" value="TreeGrafter"/>
</dbReference>
<keyword evidence="2 4" id="KW-0808">Transferase</keyword>
<dbReference type="Proteomes" id="UP000320876">
    <property type="component" value="Unassembled WGS sequence"/>
</dbReference>
<reference evidence="4 5" key="1">
    <citation type="submission" date="2019-06" db="EMBL/GenBank/DDBJ databases">
        <title>Sequencing the genomes of 1000 actinobacteria strains.</title>
        <authorList>
            <person name="Klenk H.-P."/>
        </authorList>
    </citation>
    <scope>NUCLEOTIDE SEQUENCE [LARGE SCALE GENOMIC DNA]</scope>
    <source>
        <strain evidence="4 5">DSM 45679</strain>
    </source>
</reference>
<evidence type="ECO:0000256" key="2">
    <source>
        <dbReference type="ARBA" id="ARBA00022679"/>
    </source>
</evidence>
<accession>A0A542DNW1</accession>
<dbReference type="Gene3D" id="3.40.50.2000">
    <property type="entry name" value="Glycogen Phosphorylase B"/>
    <property type="match status" value="2"/>
</dbReference>
<dbReference type="CDD" id="cd03809">
    <property type="entry name" value="GT4_MtfB-like"/>
    <property type="match status" value="1"/>
</dbReference>
<dbReference type="PANTHER" id="PTHR46401">
    <property type="entry name" value="GLYCOSYLTRANSFERASE WBBK-RELATED"/>
    <property type="match status" value="1"/>
</dbReference>
<dbReference type="OrthoDB" id="9801609at2"/>
<protein>
    <submittedName>
        <fullName evidence="4">Glycosyltransferase involved in cell wall biosynthesis</fullName>
    </submittedName>
</protein>
<dbReference type="RefSeq" id="WP_142000429.1">
    <property type="nucleotide sequence ID" value="NZ_VFML01000001.1"/>
</dbReference>
<dbReference type="Pfam" id="PF13692">
    <property type="entry name" value="Glyco_trans_1_4"/>
    <property type="match status" value="1"/>
</dbReference>